<dbReference type="InterPro" id="IPR005135">
    <property type="entry name" value="Endo/exonuclease/phosphatase"/>
</dbReference>
<dbReference type="Gene3D" id="3.60.10.10">
    <property type="entry name" value="Endonuclease/exonuclease/phosphatase"/>
    <property type="match status" value="1"/>
</dbReference>
<evidence type="ECO:0000313" key="3">
    <source>
        <dbReference type="EMBL" id="ADP99582.1"/>
    </source>
</evidence>
<evidence type="ECO:0000313" key="4">
    <source>
        <dbReference type="Proteomes" id="UP000007077"/>
    </source>
</evidence>
<feature type="domain" description="Endonuclease/exonuclease/phosphatase" evidence="2">
    <location>
        <begin position="309"/>
        <end position="576"/>
    </location>
</feature>
<dbReference type="Pfam" id="PF03372">
    <property type="entry name" value="Exo_endo_phos"/>
    <property type="match status" value="1"/>
</dbReference>
<feature type="region of interest" description="Disordered" evidence="1">
    <location>
        <begin position="393"/>
        <end position="413"/>
    </location>
</feature>
<dbReference type="PATRIC" id="fig|225937.3.peg.3847"/>
<dbReference type="InterPro" id="IPR036691">
    <property type="entry name" value="Endo/exonu/phosph_ase_sf"/>
</dbReference>
<dbReference type="AlphaFoldDB" id="E4PIY4"/>
<dbReference type="GO" id="GO:0003824">
    <property type="term" value="F:catalytic activity"/>
    <property type="evidence" value="ECO:0007669"/>
    <property type="project" value="InterPro"/>
</dbReference>
<dbReference type="HOGENOM" id="CLU_006338_2_1_6"/>
<gene>
    <name evidence="3" type="ordered locus">HP15_3818</name>
</gene>
<name>E4PIY4_MARAH</name>
<dbReference type="PANTHER" id="PTHR42834">
    <property type="entry name" value="ENDONUCLEASE/EXONUCLEASE/PHOSPHATASE FAMILY PROTEIN (AFU_ORTHOLOGUE AFUA_3G09210)"/>
    <property type="match status" value="1"/>
</dbReference>
<dbReference type="SUPFAM" id="SSF56219">
    <property type="entry name" value="DNase I-like"/>
    <property type="match status" value="1"/>
</dbReference>
<dbReference type="KEGG" id="mad:HP15_3818"/>
<dbReference type="CDD" id="cd04486">
    <property type="entry name" value="YhcR_OBF_like"/>
    <property type="match status" value="1"/>
</dbReference>
<feature type="region of interest" description="Disordered" evidence="1">
    <location>
        <begin position="211"/>
        <end position="233"/>
    </location>
</feature>
<protein>
    <submittedName>
        <fullName evidence="3">Extracellular nuclease</fullName>
    </submittedName>
</protein>
<organism evidence="3 4">
    <name type="scientific">Marinobacter adhaerens (strain DSM 23420 / HP15)</name>
    <dbReference type="NCBI Taxonomy" id="225937"/>
    <lineage>
        <taxon>Bacteria</taxon>
        <taxon>Pseudomonadati</taxon>
        <taxon>Pseudomonadota</taxon>
        <taxon>Gammaproteobacteria</taxon>
        <taxon>Pseudomonadales</taxon>
        <taxon>Marinobacteraceae</taxon>
        <taxon>Marinobacter</taxon>
    </lineage>
</organism>
<feature type="compositionally biased region" description="Basic and acidic residues" evidence="1">
    <location>
        <begin position="211"/>
        <end position="221"/>
    </location>
</feature>
<dbReference type="NCBIfam" id="NF033681">
    <property type="entry name" value="ExeM_NucH_DNase"/>
    <property type="match status" value="1"/>
</dbReference>
<dbReference type="InterPro" id="IPR047971">
    <property type="entry name" value="ExeM-like"/>
</dbReference>
<dbReference type="eggNOG" id="COG2374">
    <property type="taxonomic scope" value="Bacteria"/>
</dbReference>
<dbReference type="Proteomes" id="UP000007077">
    <property type="component" value="Chromosome"/>
</dbReference>
<evidence type="ECO:0000259" key="2">
    <source>
        <dbReference type="Pfam" id="PF03372"/>
    </source>
</evidence>
<accession>E4PIY4</accession>
<dbReference type="EMBL" id="CP001978">
    <property type="protein sequence ID" value="ADP99582.1"/>
    <property type="molecule type" value="Genomic_DNA"/>
</dbReference>
<proteinExistence type="predicted"/>
<evidence type="ECO:0000256" key="1">
    <source>
        <dbReference type="SAM" id="MobiDB-lite"/>
    </source>
</evidence>
<dbReference type="STRING" id="225937.HP15_3818"/>
<dbReference type="PANTHER" id="PTHR42834:SF1">
    <property type="entry name" value="ENDONUCLEASE_EXONUCLEASE_PHOSPHATASE FAMILY PROTEIN (AFU_ORTHOLOGUE AFUA_3G09210)"/>
    <property type="match status" value="1"/>
</dbReference>
<reference evidence="4" key="2">
    <citation type="submission" date="2010-02" db="EMBL/GenBank/DDBJ databases">
        <title>Complete genome sequence of Marinobacter adhaerens type strain (HP15).</title>
        <authorList>
            <person name="Gaerdes A.A.M."/>
            <person name="Kaeppel E."/>
            <person name="Shezad A."/>
            <person name="Seebah S."/>
            <person name="Teeling H."/>
            <person name="Yarza P."/>
            <person name="Gloeckner F.O."/>
            <person name="Ullrich M.S."/>
        </authorList>
    </citation>
    <scope>NUCLEOTIDE SEQUENCE [LARGE SCALE GENOMIC DNA]</scope>
    <source>
        <strain evidence="4">DSM 23420 / HP15</strain>
    </source>
</reference>
<sequence>MSPGTWRYVFLGVLILSFLPAAGRAESVCGDPATPISRVQGTGPTSPMAGATVTVEGILTQDSRAKGGFGGFYLQQADHQTDGNPATSEALFIYTDREIADVGMRVRVTGKVKEYHGLTELVSVRSIRTCGREPLPAPIPITLPWTVDPEHLENMRVTFRQPLTVVDNYNLARYGELGLAASDQVQPTEYLPPGKEAHRAFTRNGANRVLLDDNRSRRDPRPVPWPPGGLSSATVRAGDQIKGLIGVLDFRFDAWRLQPSQEPAFLATNPRETAPGPRHEASVRIMALNLGNFFNGDGRGGEFPTSRGAGTPAEFRRQQQQLVNTLLAPDPDILALTELENDGYGPASSIAELAEALGGTWRFVSTPGQDGDDEIRTGLLYRSDRISAVGSPERLAKGPFESGGRPPLAQDFGRTDGDATVRVIVPHLKSKSCRGARGDNQDQADGQGCYASRRTNEAKTLAAWSGSDTRRHYSVGTLIIGDLNSYAREHPIAVLEQAGFTSMVHHFYPCTEKTCGHYTYRYRGQKGSLDFALASETLKPRVMGAWSWLVNADEPRVLDYRSDHPASGRGPWRSSDHNPVIVDLKL</sequence>
<reference evidence="3 4" key="1">
    <citation type="journal article" date="2010" name="Stand. Genomic Sci.">
        <title>Complete genome sequence of Marinobacter adhaerens type strain (HP15), a diatom-interacting marine microorganism.</title>
        <authorList>
            <person name="Gardes A."/>
            <person name="Kaeppel E."/>
            <person name="Shehzad A."/>
            <person name="Seebah S."/>
            <person name="Teeling H."/>
            <person name="Yarza P."/>
            <person name="Glockner F.O."/>
            <person name="Grossart H.P."/>
            <person name="Ullrich M.S."/>
        </authorList>
    </citation>
    <scope>NUCLEOTIDE SEQUENCE [LARGE SCALE GENOMIC DNA]</scope>
    <source>
        <strain evidence="4">DSM 23420 / HP15</strain>
    </source>
</reference>